<protein>
    <submittedName>
        <fullName evidence="13">Porin</fullName>
    </submittedName>
</protein>
<evidence type="ECO:0000256" key="3">
    <source>
        <dbReference type="ARBA" id="ARBA00022448"/>
    </source>
</evidence>
<evidence type="ECO:0000256" key="2">
    <source>
        <dbReference type="ARBA" id="ARBA00011233"/>
    </source>
</evidence>
<dbReference type="Proteomes" id="UP000029553">
    <property type="component" value="Unassembled WGS sequence"/>
</dbReference>
<keyword evidence="6 11" id="KW-0732">Signal</keyword>
<evidence type="ECO:0000256" key="6">
    <source>
        <dbReference type="ARBA" id="ARBA00022729"/>
    </source>
</evidence>
<dbReference type="GO" id="GO:0015288">
    <property type="term" value="F:porin activity"/>
    <property type="evidence" value="ECO:0007669"/>
    <property type="project" value="UniProtKB-KW"/>
</dbReference>
<dbReference type="EMBL" id="AWOR01000057">
    <property type="protein sequence ID" value="KGH27829.1"/>
    <property type="molecule type" value="Genomic_DNA"/>
</dbReference>
<accession>A0A096FD07</accession>
<sequence>MSKTCHFLSASAAVMSMAFVPAWAQGSVTVYGVMDMAYVHESGGVNGASVSKMTGGVSTGSRLGFKGVEDLGGGLSAFFNLEMGLLSDTGGLAQGGLGFGRQSTVGLRGQFGTLALGRQYTPVALVQVETDPFVTGMAGDSANLISAGGAGGNNRMDNTVRYSFNAQSGYTLDLVYGFGESPENAHFNRQFGGAVGYVSGPAYVKLGYHNVQSGAGAVGKLTFLGAKYDMGFATAHLNYVVNKGSAVFGLLNPDSRDLLLGLSVPYGPGKFLASYIRKDDRTAANYDANQLAIGYVYNLSKRTSLYTAIARIHNNAQAGNKAGFYRVGNSTEQGSGSRAFNIGMRHAF</sequence>
<feature type="domain" description="Porin" evidence="12">
    <location>
        <begin position="10"/>
        <end position="316"/>
    </location>
</feature>
<gene>
    <name evidence="13" type="ORF">P353_17625</name>
</gene>
<evidence type="ECO:0000256" key="4">
    <source>
        <dbReference type="ARBA" id="ARBA00022452"/>
    </source>
</evidence>
<comment type="caution">
    <text evidence="13">The sequence shown here is derived from an EMBL/GenBank/DDBJ whole genome shotgun (WGS) entry which is preliminary data.</text>
</comment>
<reference evidence="13" key="1">
    <citation type="submission" date="2013-09" db="EMBL/GenBank/DDBJ databases">
        <title>High correlation between genotypes and phenotypes of environmental bacteria Comamonas testosteroni strains.</title>
        <authorList>
            <person name="Liu L."/>
            <person name="Zhu W."/>
            <person name="Xia X."/>
            <person name="Xu B."/>
            <person name="Luo M."/>
            <person name="Wang G."/>
        </authorList>
    </citation>
    <scope>NUCLEOTIDE SEQUENCE [LARGE SCALE GENOMIC DNA]</scope>
    <source>
        <strain evidence="13">JL40</strain>
    </source>
</reference>
<evidence type="ECO:0000256" key="8">
    <source>
        <dbReference type="ARBA" id="ARBA00023114"/>
    </source>
</evidence>
<dbReference type="GO" id="GO:0034220">
    <property type="term" value="P:monoatomic ion transmembrane transport"/>
    <property type="evidence" value="ECO:0007669"/>
    <property type="project" value="InterPro"/>
</dbReference>
<feature type="signal peptide" evidence="11">
    <location>
        <begin position="1"/>
        <end position="24"/>
    </location>
</feature>
<dbReference type="CDD" id="cd00342">
    <property type="entry name" value="gram_neg_porins"/>
    <property type="match status" value="1"/>
</dbReference>
<dbReference type="PANTHER" id="PTHR34501">
    <property type="entry name" value="PROTEIN YDDL-RELATED"/>
    <property type="match status" value="1"/>
</dbReference>
<dbReference type="SUPFAM" id="SSF56935">
    <property type="entry name" value="Porins"/>
    <property type="match status" value="1"/>
</dbReference>
<keyword evidence="4" id="KW-1134">Transmembrane beta strand</keyword>
<dbReference type="Pfam" id="PF13609">
    <property type="entry name" value="Porin_4"/>
    <property type="match status" value="1"/>
</dbReference>
<organism evidence="13">
    <name type="scientific">Comamonas testosteroni</name>
    <name type="common">Pseudomonas testosteroni</name>
    <dbReference type="NCBI Taxonomy" id="285"/>
    <lineage>
        <taxon>Bacteria</taxon>
        <taxon>Pseudomonadati</taxon>
        <taxon>Pseudomonadota</taxon>
        <taxon>Betaproteobacteria</taxon>
        <taxon>Burkholderiales</taxon>
        <taxon>Comamonadaceae</taxon>
        <taxon>Comamonas</taxon>
    </lineage>
</organism>
<proteinExistence type="predicted"/>
<evidence type="ECO:0000313" key="13">
    <source>
        <dbReference type="EMBL" id="KGH27829.1"/>
    </source>
</evidence>
<keyword evidence="3" id="KW-0813">Transport</keyword>
<keyword evidence="5" id="KW-0812">Transmembrane</keyword>
<comment type="subunit">
    <text evidence="2">Homotrimer.</text>
</comment>
<dbReference type="PANTHER" id="PTHR34501:SF9">
    <property type="entry name" value="MAJOR OUTER MEMBRANE PROTEIN P.IA"/>
    <property type="match status" value="1"/>
</dbReference>
<evidence type="ECO:0000256" key="1">
    <source>
        <dbReference type="ARBA" id="ARBA00004571"/>
    </source>
</evidence>
<dbReference type="InterPro" id="IPR023614">
    <property type="entry name" value="Porin_dom_sf"/>
</dbReference>
<comment type="subcellular location">
    <subcellularLocation>
        <location evidence="1">Cell outer membrane</location>
        <topology evidence="1">Multi-pass membrane protein</topology>
    </subcellularLocation>
</comment>
<evidence type="ECO:0000256" key="10">
    <source>
        <dbReference type="ARBA" id="ARBA00023237"/>
    </source>
</evidence>
<dbReference type="PRINTS" id="PR00182">
    <property type="entry name" value="ECOLNEIPORIN"/>
</dbReference>
<dbReference type="InterPro" id="IPR002299">
    <property type="entry name" value="Porin_Neis"/>
</dbReference>
<dbReference type="Gene3D" id="2.40.160.10">
    <property type="entry name" value="Porin"/>
    <property type="match status" value="1"/>
</dbReference>
<evidence type="ECO:0000256" key="9">
    <source>
        <dbReference type="ARBA" id="ARBA00023136"/>
    </source>
</evidence>
<keyword evidence="7" id="KW-0406">Ion transport</keyword>
<evidence type="ECO:0000259" key="12">
    <source>
        <dbReference type="Pfam" id="PF13609"/>
    </source>
</evidence>
<dbReference type="InterPro" id="IPR033900">
    <property type="entry name" value="Gram_neg_porin_domain"/>
</dbReference>
<dbReference type="GO" id="GO:0009279">
    <property type="term" value="C:cell outer membrane"/>
    <property type="evidence" value="ECO:0007669"/>
    <property type="project" value="UniProtKB-SubCell"/>
</dbReference>
<dbReference type="GO" id="GO:0046930">
    <property type="term" value="C:pore complex"/>
    <property type="evidence" value="ECO:0007669"/>
    <property type="project" value="UniProtKB-KW"/>
</dbReference>
<keyword evidence="10" id="KW-0998">Cell outer membrane</keyword>
<dbReference type="InterPro" id="IPR001702">
    <property type="entry name" value="Porin_Gram-ve"/>
</dbReference>
<keyword evidence="8" id="KW-0626">Porin</keyword>
<feature type="chain" id="PRO_5001919466" evidence="11">
    <location>
        <begin position="25"/>
        <end position="348"/>
    </location>
</feature>
<name>A0A096FD07_COMTE</name>
<dbReference type="PRINTS" id="PR00184">
    <property type="entry name" value="NEISSPPORIN"/>
</dbReference>
<keyword evidence="9" id="KW-0472">Membrane</keyword>
<evidence type="ECO:0000256" key="5">
    <source>
        <dbReference type="ARBA" id="ARBA00022692"/>
    </source>
</evidence>
<evidence type="ECO:0000256" key="11">
    <source>
        <dbReference type="SAM" id="SignalP"/>
    </source>
</evidence>
<dbReference type="InterPro" id="IPR050298">
    <property type="entry name" value="Gram-neg_bact_OMP"/>
</dbReference>
<evidence type="ECO:0000256" key="7">
    <source>
        <dbReference type="ARBA" id="ARBA00023065"/>
    </source>
</evidence>
<dbReference type="RefSeq" id="WP_034371881.1">
    <property type="nucleotide sequence ID" value="NZ_AWOR01000057.1"/>
</dbReference>
<dbReference type="AlphaFoldDB" id="A0A096FD07"/>